<dbReference type="GO" id="GO:0008757">
    <property type="term" value="F:S-adenosylmethionine-dependent methyltransferase activity"/>
    <property type="evidence" value="ECO:0007669"/>
    <property type="project" value="InterPro"/>
</dbReference>
<evidence type="ECO:0000259" key="1">
    <source>
        <dbReference type="Pfam" id="PF08241"/>
    </source>
</evidence>
<dbReference type="OrthoDB" id="323463at2"/>
<sequence length="206" mass="23518">MNNSWNKFIYRIGAPFYDALFNSGSFLRARKQVFDDLPLRAGQHILIVGVGTGADLCFFAKQDIQITAIDISSSMISQAKEKVSTQMNIDFIEMDAQHLLFPDKSFDMIIANLILSVVPDANRCMQEIIRVTKEHGNIVVFDKFESKHKKLSFGKQLLRPIISILGTDIGRNFETMIEPFHKKVIIQEDTPVLFNGMYRKIIMKSQ</sequence>
<keyword evidence="2" id="KW-0808">Transferase</keyword>
<dbReference type="SUPFAM" id="SSF53335">
    <property type="entry name" value="S-adenosyl-L-methionine-dependent methyltransferases"/>
    <property type="match status" value="1"/>
</dbReference>
<proteinExistence type="predicted"/>
<protein>
    <submittedName>
        <fullName evidence="2">Class I SAM-dependent methyltransferase</fullName>
    </submittedName>
</protein>
<gene>
    <name evidence="2" type="ORF">EEL30_27135</name>
</gene>
<evidence type="ECO:0000313" key="3">
    <source>
        <dbReference type="Proteomes" id="UP000319432"/>
    </source>
</evidence>
<dbReference type="AlphaFoldDB" id="A0A518VF23"/>
<dbReference type="GO" id="GO:0032259">
    <property type="term" value="P:methylation"/>
    <property type="evidence" value="ECO:0007669"/>
    <property type="project" value="UniProtKB-KW"/>
</dbReference>
<name>A0A518VF23_BRELA</name>
<feature type="domain" description="Methyltransferase type 11" evidence="1">
    <location>
        <begin position="48"/>
        <end position="139"/>
    </location>
</feature>
<dbReference type="Gene3D" id="3.40.50.150">
    <property type="entry name" value="Vaccinia Virus protein VP39"/>
    <property type="match status" value="1"/>
</dbReference>
<dbReference type="PANTHER" id="PTHR45036:SF1">
    <property type="entry name" value="METHYLTRANSFERASE LIKE 7A"/>
    <property type="match status" value="1"/>
</dbReference>
<dbReference type="EMBL" id="CP033464">
    <property type="protein sequence ID" value="QDX95607.1"/>
    <property type="molecule type" value="Genomic_DNA"/>
</dbReference>
<accession>A0A518VF23</accession>
<keyword evidence="2" id="KW-0489">Methyltransferase</keyword>
<organism evidence="2 3">
    <name type="scientific">Brevibacillus laterosporus</name>
    <name type="common">Bacillus laterosporus</name>
    <dbReference type="NCBI Taxonomy" id="1465"/>
    <lineage>
        <taxon>Bacteria</taxon>
        <taxon>Bacillati</taxon>
        <taxon>Bacillota</taxon>
        <taxon>Bacilli</taxon>
        <taxon>Bacillales</taxon>
        <taxon>Paenibacillaceae</taxon>
        <taxon>Brevibacillus</taxon>
    </lineage>
</organism>
<dbReference type="PANTHER" id="PTHR45036">
    <property type="entry name" value="METHYLTRANSFERASE LIKE 7B"/>
    <property type="match status" value="1"/>
</dbReference>
<dbReference type="Proteomes" id="UP000319432">
    <property type="component" value="Chromosome"/>
</dbReference>
<dbReference type="InterPro" id="IPR013216">
    <property type="entry name" value="Methyltransf_11"/>
</dbReference>
<evidence type="ECO:0000313" key="2">
    <source>
        <dbReference type="EMBL" id="QDX95607.1"/>
    </source>
</evidence>
<reference evidence="2 3" key="1">
    <citation type="submission" date="2018-11" db="EMBL/GenBank/DDBJ databases">
        <title>Phylogenetic determinants of toxin gene distribution in genomes of Brevibacillus laterosporus.</title>
        <authorList>
            <person name="Glare T.R."/>
            <person name="Durrant A."/>
            <person name="Berry C."/>
            <person name="Palma L."/>
            <person name="Ormskirk M."/>
            <person name="Cox M.O."/>
        </authorList>
    </citation>
    <scope>NUCLEOTIDE SEQUENCE [LARGE SCALE GENOMIC DNA]</scope>
    <source>
        <strain evidence="2 3">1821L</strain>
    </source>
</reference>
<dbReference type="InterPro" id="IPR029063">
    <property type="entry name" value="SAM-dependent_MTases_sf"/>
</dbReference>
<dbReference type="Pfam" id="PF08241">
    <property type="entry name" value="Methyltransf_11"/>
    <property type="match status" value="1"/>
</dbReference>
<keyword evidence="3" id="KW-1185">Reference proteome</keyword>
<dbReference type="InterPro" id="IPR052356">
    <property type="entry name" value="Thiol_S-MT"/>
</dbReference>
<dbReference type="CDD" id="cd02440">
    <property type="entry name" value="AdoMet_MTases"/>
    <property type="match status" value="1"/>
</dbReference>